<dbReference type="Pfam" id="PF01653">
    <property type="entry name" value="DNA_ligase_aden"/>
    <property type="match status" value="1"/>
</dbReference>
<dbReference type="Pfam" id="PF12826">
    <property type="entry name" value="HHH_2"/>
    <property type="match status" value="1"/>
</dbReference>
<dbReference type="InterPro" id="IPR001679">
    <property type="entry name" value="DNA_ligase"/>
</dbReference>
<dbReference type="GO" id="GO:0006281">
    <property type="term" value="P:DNA repair"/>
    <property type="evidence" value="ECO:0007669"/>
    <property type="project" value="UniProtKB-KW"/>
</dbReference>
<protein>
    <recommendedName>
        <fullName evidence="10">DNA ligase</fullName>
        <ecNumber evidence="10">6.5.1.2</ecNumber>
    </recommendedName>
    <alternativeName>
        <fullName evidence="10">Polydeoxyribonucleotide synthase [NAD(+)]</fullName>
    </alternativeName>
</protein>
<evidence type="ECO:0000256" key="4">
    <source>
        <dbReference type="ARBA" id="ARBA00022763"/>
    </source>
</evidence>
<evidence type="ECO:0000256" key="7">
    <source>
        <dbReference type="ARBA" id="ARBA00023027"/>
    </source>
</evidence>
<feature type="binding site" evidence="10">
    <location>
        <position position="396"/>
    </location>
    <ligand>
        <name>Zn(2+)</name>
        <dbReference type="ChEBI" id="CHEBI:29105"/>
    </ligand>
</feature>
<dbReference type="RefSeq" id="WP_223644682.1">
    <property type="nucleotide sequence ID" value="NZ_JAIQBY010000017.1"/>
</dbReference>
<keyword evidence="4 10" id="KW-0227">DNA damage</keyword>
<keyword evidence="1 10" id="KW-0436">Ligase</keyword>
<dbReference type="PROSITE" id="PS50172">
    <property type="entry name" value="BRCT"/>
    <property type="match status" value="1"/>
</dbReference>
<dbReference type="Gene3D" id="3.40.50.10190">
    <property type="entry name" value="BRCT domain"/>
    <property type="match status" value="1"/>
</dbReference>
<comment type="function">
    <text evidence="10">DNA ligase that catalyzes the formation of phosphodiester linkages between 5'-phosphoryl and 3'-hydroxyl groups in double-stranded DNA using NAD as a coenzyme and as the energy source for the reaction. It is essential for DNA replication and repair of damaged DNA.</text>
</comment>
<evidence type="ECO:0000256" key="9">
    <source>
        <dbReference type="ARBA" id="ARBA00034005"/>
    </source>
</evidence>
<dbReference type="Proteomes" id="UP000772186">
    <property type="component" value="Unassembled WGS sequence"/>
</dbReference>
<sequence>MNKLEAKKAIDSLTRKINAWNIEYYQENNPSVSDLEYDKALNELERLELLYPEFINENSPTKILGSFASSKFTKFTHQKPMLSLAKAYSYDEVLKYINNIEKNIPIEKINFTIEPKIDGLSIALHYKKGKLVKAVTRGNGIEGEDVTDNIIQIKSIPKTINYHNDLEVRGEVFITKEDFKKININNSFANARNAASGTLRQLDSSIVAQRNLSAFLYELINPELHGISTQFEAIQFIKKLGIPVNDFGKVVDIEELEDEIENFSEIKNTLPYDADGLVIKLNNILLWTKLGRTAKFPKHSIAFKYDVEVAQSKIEKIVATVGRTGKITYVANIEPVVLNQTTVKAATLHNHNFIKTMNINVGDNVNIIKAGEIIPKVTSLSGNKENIDFYQKNNTCPSCHSILVEYENNVDQFCINDDCDDKKINNIYHFCSRNCMDIVGLGLSTIKDFYPKIINKIQDIFTLSDKKNEILKIPRYGRLKFKNIIESIEKSKNVDFYKALFALGIKQIGQRAAKLIANEYQNFSEIISDKNLWKIEHIKTIGPKMLDSIKDFFANDKNTELALYLDTVLNYNTNKKNISTIFANKVFVISGKLSNPRDYYVSIIESNSGKVSSSVSSKTTYLLIGEDPGSKLDKAKELNVEIINEEKFNSFLK</sequence>
<feature type="coiled-coil region" evidence="11">
    <location>
        <begin position="3"/>
        <end position="57"/>
    </location>
</feature>
<evidence type="ECO:0000313" key="14">
    <source>
        <dbReference type="Proteomes" id="UP000772186"/>
    </source>
</evidence>
<comment type="caution">
    <text evidence="13">The sequence shown here is derived from an EMBL/GenBank/DDBJ whole genome shotgun (WGS) entry which is preliminary data.</text>
</comment>
<evidence type="ECO:0000256" key="8">
    <source>
        <dbReference type="ARBA" id="ARBA00023204"/>
    </source>
</evidence>
<dbReference type="EMBL" id="JAIQBY010000017">
    <property type="protein sequence ID" value="MBZ4195481.1"/>
    <property type="molecule type" value="Genomic_DNA"/>
</dbReference>
<dbReference type="Gene3D" id="2.40.50.140">
    <property type="entry name" value="Nucleic acid-binding proteins"/>
    <property type="match status" value="1"/>
</dbReference>
<feature type="binding site" evidence="10">
    <location>
        <position position="171"/>
    </location>
    <ligand>
        <name>NAD(+)</name>
        <dbReference type="ChEBI" id="CHEBI:57540"/>
    </ligand>
</feature>
<keyword evidence="10" id="KW-0464">Manganese</keyword>
<dbReference type="PIRSF" id="PIRSF001604">
    <property type="entry name" value="LigA"/>
    <property type="match status" value="1"/>
</dbReference>
<dbReference type="EC" id="6.5.1.2" evidence="10"/>
<dbReference type="NCBIfam" id="TIGR00575">
    <property type="entry name" value="dnlj"/>
    <property type="match status" value="1"/>
</dbReference>
<evidence type="ECO:0000256" key="1">
    <source>
        <dbReference type="ARBA" id="ARBA00022598"/>
    </source>
</evidence>
<dbReference type="Pfam" id="PF00533">
    <property type="entry name" value="BRCT"/>
    <property type="match status" value="1"/>
</dbReference>
<feature type="binding site" evidence="10">
    <location>
        <position position="280"/>
    </location>
    <ligand>
        <name>NAD(+)</name>
        <dbReference type="ChEBI" id="CHEBI:57540"/>
    </ligand>
</feature>
<feature type="binding site" evidence="10">
    <location>
        <position position="114"/>
    </location>
    <ligand>
        <name>NAD(+)</name>
        <dbReference type="ChEBI" id="CHEBI:57540"/>
    </ligand>
</feature>
<evidence type="ECO:0000256" key="11">
    <source>
        <dbReference type="SAM" id="Coils"/>
    </source>
</evidence>
<dbReference type="SUPFAM" id="SSF56091">
    <property type="entry name" value="DNA ligase/mRNA capping enzyme, catalytic domain"/>
    <property type="match status" value="1"/>
</dbReference>
<name>A0A953T6S3_9MOLU</name>
<keyword evidence="7 10" id="KW-0520">NAD</keyword>
<feature type="binding site" evidence="10">
    <location>
        <position position="414"/>
    </location>
    <ligand>
        <name>Zn(2+)</name>
        <dbReference type="ChEBI" id="CHEBI:29105"/>
    </ligand>
</feature>
<accession>A0A953T6S3</accession>
<dbReference type="Pfam" id="PF03120">
    <property type="entry name" value="OB_DNA_ligase"/>
    <property type="match status" value="1"/>
</dbReference>
<dbReference type="GO" id="GO:0006260">
    <property type="term" value="P:DNA replication"/>
    <property type="evidence" value="ECO:0007669"/>
    <property type="project" value="UniProtKB-KW"/>
</dbReference>
<dbReference type="InterPro" id="IPR010994">
    <property type="entry name" value="RuvA_2-like"/>
</dbReference>
<organism evidence="13 14">
    <name type="scientific">Mycoplasma tauri</name>
    <dbReference type="NCBI Taxonomy" id="547987"/>
    <lineage>
        <taxon>Bacteria</taxon>
        <taxon>Bacillati</taxon>
        <taxon>Mycoplasmatota</taxon>
        <taxon>Mollicutes</taxon>
        <taxon>Mycoplasmataceae</taxon>
        <taxon>Mycoplasma</taxon>
    </lineage>
</organism>
<dbReference type="GO" id="GO:0046872">
    <property type="term" value="F:metal ion binding"/>
    <property type="evidence" value="ECO:0007669"/>
    <property type="project" value="UniProtKB-KW"/>
</dbReference>
<dbReference type="SUPFAM" id="SSF52113">
    <property type="entry name" value="BRCT domain"/>
    <property type="match status" value="1"/>
</dbReference>
<dbReference type="InterPro" id="IPR036420">
    <property type="entry name" value="BRCT_dom_sf"/>
</dbReference>
<proteinExistence type="inferred from homology"/>
<dbReference type="InterPro" id="IPR013840">
    <property type="entry name" value="DNAligase_N"/>
</dbReference>
<reference evidence="13 14" key="1">
    <citation type="submission" date="2021-09" db="EMBL/GenBank/DDBJ databases">
        <title>WGS of Mycoplasma sp. Zaradi2 strains.</title>
        <authorList>
            <person name="Spergser J."/>
        </authorList>
    </citation>
    <scope>NUCLEOTIDE SEQUENCE [LARGE SCALE GENOMIC DNA]</scope>
    <source>
        <strain evidence="13 14">1331</strain>
    </source>
</reference>
<keyword evidence="5 10" id="KW-0862">Zinc</keyword>
<dbReference type="SMART" id="SM00292">
    <property type="entry name" value="BRCT"/>
    <property type="match status" value="1"/>
</dbReference>
<keyword evidence="6 10" id="KW-0460">Magnesium</keyword>
<dbReference type="InterPro" id="IPR001357">
    <property type="entry name" value="BRCT_dom"/>
</dbReference>
<comment type="catalytic activity">
    <reaction evidence="9 10">
        <text>NAD(+) + (deoxyribonucleotide)n-3'-hydroxyl + 5'-phospho-(deoxyribonucleotide)m = (deoxyribonucleotide)n+m + AMP + beta-nicotinamide D-nucleotide.</text>
        <dbReference type="EC" id="6.5.1.2"/>
    </reaction>
</comment>
<dbReference type="CDD" id="cd00114">
    <property type="entry name" value="LIGANc"/>
    <property type="match status" value="1"/>
</dbReference>
<dbReference type="PROSITE" id="PS01055">
    <property type="entry name" value="DNA_LIGASE_N1"/>
    <property type="match status" value="1"/>
</dbReference>
<feature type="domain" description="BRCT" evidence="12">
    <location>
        <begin position="577"/>
        <end position="653"/>
    </location>
</feature>
<dbReference type="InterPro" id="IPR041663">
    <property type="entry name" value="DisA/LigA_HHH"/>
</dbReference>
<keyword evidence="14" id="KW-1185">Reference proteome</keyword>
<dbReference type="Pfam" id="PF03119">
    <property type="entry name" value="DNA_ligase_ZBD"/>
    <property type="match status" value="1"/>
</dbReference>
<evidence type="ECO:0000259" key="12">
    <source>
        <dbReference type="PROSITE" id="PS50172"/>
    </source>
</evidence>
<comment type="similarity">
    <text evidence="10">Belongs to the NAD-dependent DNA ligase family. LigA subfamily.</text>
</comment>
<dbReference type="SUPFAM" id="SSF50249">
    <property type="entry name" value="Nucleic acid-binding proteins"/>
    <property type="match status" value="1"/>
</dbReference>
<feature type="binding site" evidence="10">
    <location>
        <position position="137"/>
    </location>
    <ligand>
        <name>NAD(+)</name>
        <dbReference type="ChEBI" id="CHEBI:57540"/>
    </ligand>
</feature>
<dbReference type="NCBIfam" id="NF005932">
    <property type="entry name" value="PRK07956.1"/>
    <property type="match status" value="1"/>
</dbReference>
<feature type="binding site" evidence="10">
    <location>
        <begin position="34"/>
        <end position="38"/>
    </location>
    <ligand>
        <name>NAD(+)</name>
        <dbReference type="ChEBI" id="CHEBI:57540"/>
    </ligand>
</feature>
<evidence type="ECO:0000256" key="10">
    <source>
        <dbReference type="HAMAP-Rule" id="MF_01588"/>
    </source>
</evidence>
<feature type="binding site" evidence="10">
    <location>
        <position position="399"/>
    </location>
    <ligand>
        <name>Zn(2+)</name>
        <dbReference type="ChEBI" id="CHEBI:29105"/>
    </ligand>
</feature>
<dbReference type="SUPFAM" id="SSF47781">
    <property type="entry name" value="RuvA domain 2-like"/>
    <property type="match status" value="1"/>
</dbReference>
<comment type="cofactor">
    <cofactor evidence="10">
        <name>Mg(2+)</name>
        <dbReference type="ChEBI" id="CHEBI:18420"/>
    </cofactor>
    <cofactor evidence="10">
        <name>Mn(2+)</name>
        <dbReference type="ChEBI" id="CHEBI:29035"/>
    </cofactor>
</comment>
<dbReference type="InterPro" id="IPR012340">
    <property type="entry name" value="NA-bd_OB-fold"/>
</dbReference>
<keyword evidence="2 10" id="KW-0235">DNA replication</keyword>
<dbReference type="SMART" id="SM00532">
    <property type="entry name" value="LIGANc"/>
    <property type="match status" value="1"/>
</dbReference>
<feature type="active site" description="N6-AMP-lysine intermediate" evidence="10">
    <location>
        <position position="116"/>
    </location>
</feature>
<dbReference type="GO" id="GO:0003911">
    <property type="term" value="F:DNA ligase (NAD+) activity"/>
    <property type="evidence" value="ECO:0007669"/>
    <property type="project" value="UniProtKB-UniRule"/>
</dbReference>
<dbReference type="Gene3D" id="3.30.470.30">
    <property type="entry name" value="DNA ligase/mRNA capping enzyme"/>
    <property type="match status" value="1"/>
</dbReference>
<evidence type="ECO:0000256" key="2">
    <source>
        <dbReference type="ARBA" id="ARBA00022705"/>
    </source>
</evidence>
<dbReference type="AlphaFoldDB" id="A0A953T6S3"/>
<evidence type="ECO:0000313" key="13">
    <source>
        <dbReference type="EMBL" id="MBZ4195481.1"/>
    </source>
</evidence>
<dbReference type="InterPro" id="IPR013839">
    <property type="entry name" value="DNAligase_adenylation"/>
</dbReference>
<dbReference type="Gene3D" id="1.10.150.20">
    <property type="entry name" value="5' to 3' exonuclease, C-terminal subdomain"/>
    <property type="match status" value="2"/>
</dbReference>
<dbReference type="Gene3D" id="1.10.287.610">
    <property type="entry name" value="Helix hairpin bin"/>
    <property type="match status" value="1"/>
</dbReference>
<feature type="binding site" evidence="10">
    <location>
        <begin position="83"/>
        <end position="84"/>
    </location>
    <ligand>
        <name>NAD(+)</name>
        <dbReference type="ChEBI" id="CHEBI:57540"/>
    </ligand>
</feature>
<dbReference type="HAMAP" id="MF_01588">
    <property type="entry name" value="DNA_ligase_A"/>
    <property type="match status" value="1"/>
</dbReference>
<keyword evidence="3 10" id="KW-0479">Metal-binding</keyword>
<gene>
    <name evidence="10 13" type="primary">ligA</name>
    <name evidence="13" type="ORF">LAD73_01955</name>
</gene>
<dbReference type="InterPro" id="IPR004150">
    <property type="entry name" value="NAD_DNA_ligase_OB"/>
</dbReference>
<feature type="binding site" evidence="10">
    <location>
        <position position="304"/>
    </location>
    <ligand>
        <name>NAD(+)</name>
        <dbReference type="ChEBI" id="CHEBI:57540"/>
    </ligand>
</feature>
<evidence type="ECO:0000256" key="3">
    <source>
        <dbReference type="ARBA" id="ARBA00022723"/>
    </source>
</evidence>
<evidence type="ECO:0000256" key="5">
    <source>
        <dbReference type="ARBA" id="ARBA00022833"/>
    </source>
</evidence>
<dbReference type="InterPro" id="IPR018239">
    <property type="entry name" value="DNA_ligase_AS"/>
</dbReference>
<dbReference type="InterPro" id="IPR004149">
    <property type="entry name" value="Znf_DNAligase_C4"/>
</dbReference>
<keyword evidence="11" id="KW-0175">Coiled coil</keyword>
<evidence type="ECO:0000256" key="6">
    <source>
        <dbReference type="ARBA" id="ARBA00022842"/>
    </source>
</evidence>
<feature type="binding site" evidence="10">
    <location>
        <position position="419"/>
    </location>
    <ligand>
        <name>Zn(2+)</name>
        <dbReference type="ChEBI" id="CHEBI:29105"/>
    </ligand>
</feature>
<keyword evidence="8 10" id="KW-0234">DNA repair</keyword>